<keyword evidence="3" id="KW-1185">Reference proteome</keyword>
<dbReference type="Gene3D" id="3.40.50.720">
    <property type="entry name" value="NAD(P)-binding Rossmann-like Domain"/>
    <property type="match status" value="1"/>
</dbReference>
<dbReference type="GO" id="GO:0004029">
    <property type="term" value="F:aldehyde dehydrogenase (NAD+) activity"/>
    <property type="evidence" value="ECO:0007669"/>
    <property type="project" value="TreeGrafter"/>
</dbReference>
<feature type="domain" description="NAD(P)-binding" evidence="1">
    <location>
        <begin position="10"/>
        <end position="207"/>
    </location>
</feature>
<dbReference type="InterPro" id="IPR036291">
    <property type="entry name" value="NAD(P)-bd_dom_sf"/>
</dbReference>
<name>A0A7Z7ETX2_9GAMM</name>
<evidence type="ECO:0000313" key="3">
    <source>
        <dbReference type="Proteomes" id="UP000287766"/>
    </source>
</evidence>
<dbReference type="PANTHER" id="PTHR48079">
    <property type="entry name" value="PROTEIN YEEZ"/>
    <property type="match status" value="1"/>
</dbReference>
<dbReference type="Proteomes" id="UP000287766">
    <property type="component" value="Unassembled WGS sequence"/>
</dbReference>
<evidence type="ECO:0000313" key="2">
    <source>
        <dbReference type="EMBL" id="RUO41527.1"/>
    </source>
</evidence>
<dbReference type="InterPro" id="IPR016040">
    <property type="entry name" value="NAD(P)-bd_dom"/>
</dbReference>
<accession>A0A7Z7ETX2</accession>
<gene>
    <name evidence="2" type="ORF">CWE22_05015</name>
</gene>
<comment type="caution">
    <text evidence="2">The sequence shown here is derived from an EMBL/GenBank/DDBJ whole genome shotgun (WGS) entry which is preliminary data.</text>
</comment>
<dbReference type="EMBL" id="PIPR01000001">
    <property type="protein sequence ID" value="RUO41527.1"/>
    <property type="molecule type" value="Genomic_DNA"/>
</dbReference>
<protein>
    <submittedName>
        <fullName evidence="2">NAD(P)-dependent oxidoreductase</fullName>
    </submittedName>
</protein>
<reference evidence="3" key="1">
    <citation type="journal article" date="2018" name="Front. Microbiol.">
        <title>Genome-Based Analysis Reveals the Taxonomy and Diversity of the Family Idiomarinaceae.</title>
        <authorList>
            <person name="Liu Y."/>
            <person name="Lai Q."/>
            <person name="Shao Z."/>
        </authorList>
    </citation>
    <scope>NUCLEOTIDE SEQUENCE [LARGE SCALE GENOMIC DNA]</scope>
    <source>
        <strain evidence="3">KYW314</strain>
    </source>
</reference>
<dbReference type="SUPFAM" id="SSF51735">
    <property type="entry name" value="NAD(P)-binding Rossmann-fold domains"/>
    <property type="match status" value="1"/>
</dbReference>
<dbReference type="GO" id="GO:0005737">
    <property type="term" value="C:cytoplasm"/>
    <property type="evidence" value="ECO:0007669"/>
    <property type="project" value="TreeGrafter"/>
</dbReference>
<dbReference type="RefSeq" id="WP_169930261.1">
    <property type="nucleotide sequence ID" value="NZ_PIPR01000001.1"/>
</dbReference>
<dbReference type="PANTHER" id="PTHR48079:SF6">
    <property type="entry name" value="NAD(P)-BINDING DOMAIN-CONTAINING PROTEIN-RELATED"/>
    <property type="match status" value="1"/>
</dbReference>
<sequence length="278" mass="30841">MKRALLIGYGDIAQRTARLLIESGWQVTGICRHPDQKPTMPGIQLIAADAGNEADLRRLGLAQFNAIVITLTPSGYDREGYHHGYVIPCRHIQMILASEPQQESGPPRILYISSTGVYAERNGEWITEETPTVPDTDSGEMLLQAEQVIQSAAASVSILRCSGIYGPGRIYLQRQIASGEAVINPVYNNRIHADDVAGFIHYLLLHPEHQEPVYLVSDDEPVWQETLYLWYADQLGVDGSKLKRSNTVGPRGNKRINNALMRSTGYALRHPNTLVNGE</sequence>
<dbReference type="Pfam" id="PF13460">
    <property type="entry name" value="NAD_binding_10"/>
    <property type="match status" value="1"/>
</dbReference>
<proteinExistence type="predicted"/>
<dbReference type="InterPro" id="IPR051783">
    <property type="entry name" value="NAD(P)-dependent_oxidoreduct"/>
</dbReference>
<organism evidence="2 3">
    <name type="scientific">Pseudidiomarina aestuarii</name>
    <dbReference type="NCBI Taxonomy" id="624146"/>
    <lineage>
        <taxon>Bacteria</taxon>
        <taxon>Pseudomonadati</taxon>
        <taxon>Pseudomonadota</taxon>
        <taxon>Gammaproteobacteria</taxon>
        <taxon>Alteromonadales</taxon>
        <taxon>Idiomarinaceae</taxon>
        <taxon>Pseudidiomarina</taxon>
    </lineage>
</organism>
<dbReference type="AlphaFoldDB" id="A0A7Z7ETX2"/>
<evidence type="ECO:0000259" key="1">
    <source>
        <dbReference type="Pfam" id="PF13460"/>
    </source>
</evidence>